<feature type="compositionally biased region" description="Basic and acidic residues" evidence="1">
    <location>
        <begin position="15"/>
        <end position="30"/>
    </location>
</feature>
<reference evidence="3 4" key="1">
    <citation type="journal article" date="2018" name="Sci. Rep.">
        <title>Raphidocelis subcapitata (=Pseudokirchneriella subcapitata) provides an insight into genome evolution and environmental adaptations in the Sphaeropleales.</title>
        <authorList>
            <person name="Suzuki S."/>
            <person name="Yamaguchi H."/>
            <person name="Nakajima N."/>
            <person name="Kawachi M."/>
        </authorList>
    </citation>
    <scope>NUCLEOTIDE SEQUENCE [LARGE SCALE GENOMIC DNA]</scope>
    <source>
        <strain evidence="3 4">NIES-35</strain>
    </source>
</reference>
<feature type="transmembrane region" description="Helical" evidence="2">
    <location>
        <begin position="126"/>
        <end position="149"/>
    </location>
</feature>
<evidence type="ECO:0000313" key="3">
    <source>
        <dbReference type="EMBL" id="GBF94762.1"/>
    </source>
</evidence>
<keyword evidence="2" id="KW-0812">Transmembrane</keyword>
<feature type="transmembrane region" description="Helical" evidence="2">
    <location>
        <begin position="395"/>
        <end position="418"/>
    </location>
</feature>
<accession>A0A2V0P761</accession>
<keyword evidence="2" id="KW-0472">Membrane</keyword>
<dbReference type="Proteomes" id="UP000247498">
    <property type="component" value="Unassembled WGS sequence"/>
</dbReference>
<dbReference type="AlphaFoldDB" id="A0A2V0P761"/>
<feature type="region of interest" description="Disordered" evidence="1">
    <location>
        <begin position="1"/>
        <end position="42"/>
    </location>
</feature>
<feature type="transmembrane region" description="Helical" evidence="2">
    <location>
        <begin position="77"/>
        <end position="97"/>
    </location>
</feature>
<dbReference type="InterPro" id="IPR010530">
    <property type="entry name" value="B12D"/>
</dbReference>
<feature type="transmembrane region" description="Helical" evidence="2">
    <location>
        <begin position="170"/>
        <end position="198"/>
    </location>
</feature>
<sequence>MTGSPHRKSPFANMFRDRRSSNEDLKDPKDPWSSGAPEASFDDGGEDAVTAEMIWNEDIAGALGYGKGGRTNAAYQWWIPVIASLCCLGSFIAWATLVVRGRDATNRALAAVGVSFPWWADAKALVHATAVLYPIFVALAVAVSVWRAYLARTLDIHRPDVQWMKHSRAWQVACGISTALLWGMTLLLVVSVAGHAVWGCLTRAADLVSVRAIDIVGPVWGSVSRVADSSKALTDRVTGLLGSLPGLAGRRLLEEGAGAAGAGTVGALLAGAAAGAGGGRELQQAGFLGSLGQIAQGIAQGINAAANAIPAAIPGVPSNITIPGLPQLLPNGSTNPLVSAITDVTNAIETQILNPTGCPITCIDLRDQRWWIDPNAGCVCNLDRLASAVPHLRTAWRAVIPSVIALVFMYVGASFLLMHGSAQWSRTRNEAKLMARIPAEAAAAAAADEEAAKAAEFVPPPHAVPNV</sequence>
<proteinExistence type="predicted"/>
<evidence type="ECO:0000256" key="2">
    <source>
        <dbReference type="SAM" id="Phobius"/>
    </source>
</evidence>
<organism evidence="3 4">
    <name type="scientific">Raphidocelis subcapitata</name>
    <dbReference type="NCBI Taxonomy" id="307507"/>
    <lineage>
        <taxon>Eukaryota</taxon>
        <taxon>Viridiplantae</taxon>
        <taxon>Chlorophyta</taxon>
        <taxon>core chlorophytes</taxon>
        <taxon>Chlorophyceae</taxon>
        <taxon>CS clade</taxon>
        <taxon>Sphaeropleales</taxon>
        <taxon>Selenastraceae</taxon>
        <taxon>Raphidocelis</taxon>
    </lineage>
</organism>
<evidence type="ECO:0000313" key="4">
    <source>
        <dbReference type="Proteomes" id="UP000247498"/>
    </source>
</evidence>
<protein>
    <submittedName>
        <fullName evidence="3">Uncharacterized protein</fullName>
    </submittedName>
</protein>
<dbReference type="OrthoDB" id="542711at2759"/>
<dbReference type="InParanoid" id="A0A2V0P761"/>
<name>A0A2V0P761_9CHLO</name>
<evidence type="ECO:0000256" key="1">
    <source>
        <dbReference type="SAM" id="MobiDB-lite"/>
    </source>
</evidence>
<keyword evidence="4" id="KW-1185">Reference proteome</keyword>
<gene>
    <name evidence="3" type="ORF">Rsub_07645</name>
</gene>
<dbReference type="EMBL" id="BDRX01000055">
    <property type="protein sequence ID" value="GBF94762.1"/>
    <property type="molecule type" value="Genomic_DNA"/>
</dbReference>
<keyword evidence="2" id="KW-1133">Transmembrane helix</keyword>
<dbReference type="Pfam" id="PF06522">
    <property type="entry name" value="B12D"/>
    <property type="match status" value="1"/>
</dbReference>
<comment type="caution">
    <text evidence="3">The sequence shown here is derived from an EMBL/GenBank/DDBJ whole genome shotgun (WGS) entry which is preliminary data.</text>
</comment>